<evidence type="ECO:0000313" key="2">
    <source>
        <dbReference type="EMBL" id="GIX68313.1"/>
    </source>
</evidence>
<keyword evidence="3" id="KW-1185">Reference proteome</keyword>
<accession>A0AAV4M8V0</accession>
<reference evidence="2 3" key="1">
    <citation type="submission" date="2021-06" db="EMBL/GenBank/DDBJ databases">
        <title>Caerostris extrusa draft genome.</title>
        <authorList>
            <person name="Kono N."/>
            <person name="Arakawa K."/>
        </authorList>
    </citation>
    <scope>NUCLEOTIDE SEQUENCE [LARGE SCALE GENOMIC DNA]</scope>
</reference>
<name>A0AAV4M8V0_CAEEX</name>
<dbReference type="EMBL" id="BPLR01001951">
    <property type="protein sequence ID" value="GIX68313.1"/>
    <property type="molecule type" value="Genomic_DNA"/>
</dbReference>
<dbReference type="AlphaFoldDB" id="A0AAV4M8V0"/>
<comment type="caution">
    <text evidence="2">The sequence shown here is derived from an EMBL/GenBank/DDBJ whole genome shotgun (WGS) entry which is preliminary data.</text>
</comment>
<keyword evidence="2" id="KW-0238">DNA-binding</keyword>
<proteinExistence type="predicted"/>
<gene>
    <name evidence="2" type="primary">ro</name>
    <name evidence="2" type="ORF">CEXT_2891</name>
</gene>
<organism evidence="2 3">
    <name type="scientific">Caerostris extrusa</name>
    <name type="common">Bark spider</name>
    <name type="synonym">Caerostris bankana</name>
    <dbReference type="NCBI Taxonomy" id="172846"/>
    <lineage>
        <taxon>Eukaryota</taxon>
        <taxon>Metazoa</taxon>
        <taxon>Ecdysozoa</taxon>
        <taxon>Arthropoda</taxon>
        <taxon>Chelicerata</taxon>
        <taxon>Arachnida</taxon>
        <taxon>Araneae</taxon>
        <taxon>Araneomorphae</taxon>
        <taxon>Entelegynae</taxon>
        <taxon>Araneoidea</taxon>
        <taxon>Araneidae</taxon>
        <taxon>Caerostris</taxon>
    </lineage>
</organism>
<protein>
    <submittedName>
        <fullName evidence="2">Homeobox protein rough</fullName>
    </submittedName>
</protein>
<dbReference type="Proteomes" id="UP001054945">
    <property type="component" value="Unassembled WGS sequence"/>
</dbReference>
<evidence type="ECO:0000313" key="3">
    <source>
        <dbReference type="Proteomes" id="UP001054945"/>
    </source>
</evidence>
<sequence length="110" mass="11615">MLPFAKFADLAAKSSAESSGLLASRSSVVSGSSTDGASAAADSFPPVFRPMFPPGGLFPGADTALIYRGLGEFPLAPTGLPAFCKFYPFFLINILRKWKQKLITTIILLG</sequence>
<keyword evidence="2" id="KW-0371">Homeobox</keyword>
<evidence type="ECO:0000256" key="1">
    <source>
        <dbReference type="SAM" id="MobiDB-lite"/>
    </source>
</evidence>
<dbReference type="GO" id="GO:0003677">
    <property type="term" value="F:DNA binding"/>
    <property type="evidence" value="ECO:0007669"/>
    <property type="project" value="UniProtKB-KW"/>
</dbReference>
<feature type="region of interest" description="Disordered" evidence="1">
    <location>
        <begin position="15"/>
        <end position="40"/>
    </location>
</feature>